<dbReference type="Pfam" id="PF04432">
    <property type="entry name" value="FrhB_FdhB_C"/>
    <property type="match status" value="1"/>
</dbReference>
<protein>
    <submittedName>
        <fullName evidence="2">Coenzyme F420-reducing hydrogenase beta subunit</fullName>
    </submittedName>
</protein>
<comment type="caution">
    <text evidence="2">The sequence shown here is derived from an EMBL/GenBank/DDBJ whole genome shotgun (WGS) entry which is preliminary data.</text>
</comment>
<dbReference type="RefSeq" id="WP_132525283.1">
    <property type="nucleotide sequence ID" value="NZ_SMFV01000001.1"/>
</dbReference>
<dbReference type="InterPro" id="IPR007525">
    <property type="entry name" value="FrhB_FdhB_C"/>
</dbReference>
<organism evidence="2 3">
    <name type="scientific">Phorcysia thermohydrogeniphila</name>
    <dbReference type="NCBI Taxonomy" id="936138"/>
    <lineage>
        <taxon>Bacteria</taxon>
        <taxon>Pseudomonadati</taxon>
        <taxon>Aquificota</taxon>
        <taxon>Aquificia</taxon>
        <taxon>Desulfurobacteriales</taxon>
        <taxon>Desulfurobacteriaceae</taxon>
        <taxon>Phorcysia</taxon>
    </lineage>
</organism>
<name>A0A4V2PDV1_9BACT</name>
<proteinExistence type="predicted"/>
<gene>
    <name evidence="2" type="ORF">CLV27_0399</name>
</gene>
<reference evidence="2 3" key="1">
    <citation type="submission" date="2019-03" db="EMBL/GenBank/DDBJ databases">
        <title>Genomic Encyclopedia of Archaeal and Bacterial Type Strains, Phase II (KMG-II): from individual species to whole genera.</title>
        <authorList>
            <person name="Goeker M."/>
        </authorList>
    </citation>
    <scope>NUCLEOTIDE SEQUENCE [LARGE SCALE GENOMIC DNA]</scope>
    <source>
        <strain evidence="2 3">DSM 24425</strain>
    </source>
</reference>
<evidence type="ECO:0000313" key="2">
    <source>
        <dbReference type="EMBL" id="TCK06596.1"/>
    </source>
</evidence>
<dbReference type="Proteomes" id="UP000295777">
    <property type="component" value="Unassembled WGS sequence"/>
</dbReference>
<keyword evidence="3" id="KW-1185">Reference proteome</keyword>
<evidence type="ECO:0000313" key="3">
    <source>
        <dbReference type="Proteomes" id="UP000295777"/>
    </source>
</evidence>
<sequence>MLRLDRNFLLGKVKSIYRVVSEGENPLQLVLKKVMELEIIDGVLSAKREEEKIVPKLFRTPAEIELSPINSSFGINTLLKKAIQKYHLSRIAVVAPSCVMDGLNKTQYYGIGCNWVKTAVALKVGILCTGALTQESLSCEVLDLLGEREEVERCYYTELGLVYKLSSGKELPVNVEVHHHYVSSACRYCLNLSARGSDITYIPEREENSGIFIIRSERGWRTLGLLQKRFPSLLKFNILRISDISYVEELLRKKMILNIDSILERVEMGLPGSKWDGNRFRKFYRVWNAISDFNIEEEVF</sequence>
<accession>A0A4V2PDV1</accession>
<dbReference type="EMBL" id="SMFV01000001">
    <property type="protein sequence ID" value="TCK06596.1"/>
    <property type="molecule type" value="Genomic_DNA"/>
</dbReference>
<feature type="domain" description="Coenzyme F420 hydrogenase/dehydrogenase beta subunit C-terminal" evidence="1">
    <location>
        <begin position="89"/>
        <end position="219"/>
    </location>
</feature>
<dbReference type="AlphaFoldDB" id="A0A4V2PDV1"/>
<dbReference type="OrthoDB" id="11063at2"/>
<evidence type="ECO:0000259" key="1">
    <source>
        <dbReference type="Pfam" id="PF04432"/>
    </source>
</evidence>